<dbReference type="PATRIC" id="fig|742823.3.peg.818"/>
<evidence type="ECO:0000313" key="3">
    <source>
        <dbReference type="Proteomes" id="UP000005835"/>
    </source>
</evidence>
<dbReference type="Proteomes" id="UP000005835">
    <property type="component" value="Unassembled WGS sequence"/>
</dbReference>
<organism evidence="2 3">
    <name type="scientific">Sutterella wadsworthensis 2_1_59BFAA</name>
    <dbReference type="NCBI Taxonomy" id="742823"/>
    <lineage>
        <taxon>Bacteria</taxon>
        <taxon>Pseudomonadati</taxon>
        <taxon>Pseudomonadota</taxon>
        <taxon>Betaproteobacteria</taxon>
        <taxon>Burkholderiales</taxon>
        <taxon>Sutterellaceae</taxon>
        <taxon>Sutterella</taxon>
    </lineage>
</organism>
<reference evidence="2 3" key="1">
    <citation type="submission" date="2012-05" db="EMBL/GenBank/DDBJ databases">
        <title>The Genome Sequence of Sutterella wadsworthensis 2_1_59BFAA.</title>
        <authorList>
            <consortium name="The Broad Institute Genome Sequencing Platform"/>
            <person name="Earl A."/>
            <person name="Ward D."/>
            <person name="Feldgarden M."/>
            <person name="Gevers D."/>
            <person name="Daigneault M."/>
            <person name="Strauss J."/>
            <person name="Allen-Vercoe E."/>
            <person name="Walker B."/>
            <person name="Young S.K."/>
            <person name="Zeng Q."/>
            <person name="Gargeya S."/>
            <person name="Fitzgerald M."/>
            <person name="Haas B."/>
            <person name="Abouelleil A."/>
            <person name="Alvarado L."/>
            <person name="Arachchi H.M."/>
            <person name="Berlin A.M."/>
            <person name="Chapman S.B."/>
            <person name="Goldberg J."/>
            <person name="Griggs A."/>
            <person name="Gujja S."/>
            <person name="Hansen M."/>
            <person name="Howarth C."/>
            <person name="Imamovic A."/>
            <person name="Larimer J."/>
            <person name="McCowen C."/>
            <person name="Montmayeur A."/>
            <person name="Murphy C."/>
            <person name="Neiman D."/>
            <person name="Pearson M."/>
            <person name="Priest M."/>
            <person name="Roberts A."/>
            <person name="Saif S."/>
            <person name="Shea T."/>
            <person name="Sisk P."/>
            <person name="Sykes S."/>
            <person name="Wortman J."/>
            <person name="Nusbaum C."/>
            <person name="Birren B."/>
        </authorList>
    </citation>
    <scope>NUCLEOTIDE SEQUENCE [LARGE SCALE GENOMIC DNA]</scope>
    <source>
        <strain evidence="2 3">2_1_59BFAA</strain>
    </source>
</reference>
<dbReference type="EMBL" id="ADMG01000020">
    <property type="protein sequence ID" value="EKB31547.1"/>
    <property type="molecule type" value="Genomic_DNA"/>
</dbReference>
<evidence type="ECO:0000256" key="1">
    <source>
        <dbReference type="SAM" id="SignalP"/>
    </source>
</evidence>
<comment type="caution">
    <text evidence="2">The sequence shown here is derived from an EMBL/GenBank/DDBJ whole genome shotgun (WGS) entry which is preliminary data.</text>
</comment>
<gene>
    <name evidence="2" type="ORF">HMPREF9465_00815</name>
</gene>
<sequence>MKLIPSPPLKSVAALAAVAVFTCMLAASPVRAGAFEEYRAVDMKLQSVREGDAEGLRAAGVLVESFSKRWSKGAASERTMAAYLMLRWGIASGRHQAAYGAALVLLELKPSPEQRPGLLKLAAQLGYQSERFEAVPGHVDAWIEVKGMPRTATERAETAEMMTLAAYALHELGRDRQALARVKEAYGIAPARARGDFVLALCASLGDVKAERAFLPVMVRDWNETPYWSRWGSLVQQAGDGRQALDILSSARKAGRLDERLVPLLLSLVIEHDAPTKALRILEEHPEAWKPEERRMLQTALLVKCGRRAEALELLRKAGDGGAGNGRERMAVELAFAEEDWTGARKGAMRLAESETKPAERDRWRFLSGLCAYNLKDYAGAAEAWASVETERWRSLAAPWRAEVKFLLS</sequence>
<protein>
    <submittedName>
        <fullName evidence="2">Uncharacterized protein</fullName>
    </submittedName>
</protein>
<proteinExistence type="predicted"/>
<name>K1JV06_9BURK</name>
<keyword evidence="1" id="KW-0732">Signal</keyword>
<feature type="chain" id="PRO_5003850083" evidence="1">
    <location>
        <begin position="33"/>
        <end position="409"/>
    </location>
</feature>
<dbReference type="STRING" id="742823.HMPREF9465_00815"/>
<evidence type="ECO:0000313" key="2">
    <source>
        <dbReference type="EMBL" id="EKB31547.1"/>
    </source>
</evidence>
<dbReference type="Gene3D" id="1.25.40.10">
    <property type="entry name" value="Tetratricopeptide repeat domain"/>
    <property type="match status" value="1"/>
</dbReference>
<accession>K1JV06</accession>
<dbReference type="InterPro" id="IPR011990">
    <property type="entry name" value="TPR-like_helical_dom_sf"/>
</dbReference>
<keyword evidence="3" id="KW-1185">Reference proteome</keyword>
<dbReference type="HOGENOM" id="CLU_672544_0_0_4"/>
<dbReference type="AlphaFoldDB" id="K1JV06"/>
<feature type="signal peptide" evidence="1">
    <location>
        <begin position="1"/>
        <end position="32"/>
    </location>
</feature>